<protein>
    <submittedName>
        <fullName evidence="10">Iron ABC transporter permease</fullName>
    </submittedName>
</protein>
<keyword evidence="3" id="KW-1003">Cell membrane</keyword>
<dbReference type="Proteomes" id="UP000652354">
    <property type="component" value="Unassembled WGS sequence"/>
</dbReference>
<feature type="transmembrane region" description="Helical" evidence="8">
    <location>
        <begin position="511"/>
        <end position="534"/>
    </location>
</feature>
<evidence type="ECO:0000256" key="2">
    <source>
        <dbReference type="ARBA" id="ARBA00022448"/>
    </source>
</evidence>
<evidence type="ECO:0000256" key="6">
    <source>
        <dbReference type="ARBA" id="ARBA00022989"/>
    </source>
</evidence>
<comment type="similarity">
    <text evidence="8">Belongs to the binding-protein-dependent transport system permease family.</text>
</comment>
<evidence type="ECO:0000259" key="9">
    <source>
        <dbReference type="PROSITE" id="PS50928"/>
    </source>
</evidence>
<dbReference type="CDD" id="cd06261">
    <property type="entry name" value="TM_PBP2"/>
    <property type="match status" value="2"/>
</dbReference>
<feature type="transmembrane region" description="Helical" evidence="8">
    <location>
        <begin position="345"/>
        <end position="367"/>
    </location>
</feature>
<feature type="domain" description="ABC transmembrane type-1" evidence="9">
    <location>
        <begin position="62"/>
        <end position="257"/>
    </location>
</feature>
<dbReference type="PANTHER" id="PTHR43357">
    <property type="entry name" value="INNER MEMBRANE ABC TRANSPORTER PERMEASE PROTEIN YDCV"/>
    <property type="match status" value="1"/>
</dbReference>
<feature type="transmembrane region" description="Helical" evidence="8">
    <location>
        <begin position="188"/>
        <end position="216"/>
    </location>
</feature>
<feature type="transmembrane region" description="Helical" evidence="8">
    <location>
        <begin position="66"/>
        <end position="88"/>
    </location>
</feature>
<keyword evidence="6 8" id="KW-1133">Transmembrane helix</keyword>
<dbReference type="SUPFAM" id="SSF161098">
    <property type="entry name" value="MetI-like"/>
    <property type="match status" value="2"/>
</dbReference>
<keyword evidence="7 8" id="KW-0472">Membrane</keyword>
<comment type="caution">
    <text evidence="10">The sequence shown here is derived from an EMBL/GenBank/DDBJ whole genome shotgun (WGS) entry which is preliminary data.</text>
</comment>
<keyword evidence="11" id="KW-1185">Reference proteome</keyword>
<accession>A0A919UK47</accession>
<dbReference type="RefSeq" id="WP_203655919.1">
    <property type="nucleotide sequence ID" value="NZ_BONR01000003.1"/>
</dbReference>
<feature type="transmembrane region" description="Helical" evidence="8">
    <location>
        <begin position="281"/>
        <end position="306"/>
    </location>
</feature>
<keyword evidence="5 8" id="KW-0812">Transmembrane</keyword>
<comment type="subcellular location">
    <subcellularLocation>
        <location evidence="1">Cell inner membrane</location>
        <topology evidence="1">Multi-pass membrane protein</topology>
    </subcellularLocation>
    <subcellularLocation>
        <location evidence="8">Cell membrane</location>
        <topology evidence="8">Multi-pass membrane protein</topology>
    </subcellularLocation>
</comment>
<evidence type="ECO:0000313" key="10">
    <source>
        <dbReference type="EMBL" id="GIG54941.1"/>
    </source>
</evidence>
<evidence type="ECO:0000256" key="4">
    <source>
        <dbReference type="ARBA" id="ARBA00022519"/>
    </source>
</evidence>
<feature type="transmembrane region" description="Helical" evidence="8">
    <location>
        <begin position="411"/>
        <end position="432"/>
    </location>
</feature>
<feature type="transmembrane region" description="Helical" evidence="8">
    <location>
        <begin position="100"/>
        <end position="121"/>
    </location>
</feature>
<dbReference type="PANTHER" id="PTHR43357:SF4">
    <property type="entry name" value="INNER MEMBRANE ABC TRANSPORTER PERMEASE PROTEIN YDCV"/>
    <property type="match status" value="1"/>
</dbReference>
<proteinExistence type="inferred from homology"/>
<feature type="transmembrane region" description="Helical" evidence="8">
    <location>
        <begin position="136"/>
        <end position="162"/>
    </location>
</feature>
<feature type="transmembrane region" description="Helical" evidence="8">
    <location>
        <begin position="236"/>
        <end position="260"/>
    </location>
</feature>
<dbReference type="GO" id="GO:0005886">
    <property type="term" value="C:plasma membrane"/>
    <property type="evidence" value="ECO:0007669"/>
    <property type="project" value="UniProtKB-SubCell"/>
</dbReference>
<feature type="transmembrane region" description="Helical" evidence="8">
    <location>
        <begin position="469"/>
        <end position="491"/>
    </location>
</feature>
<evidence type="ECO:0000313" key="11">
    <source>
        <dbReference type="Proteomes" id="UP000652354"/>
    </source>
</evidence>
<dbReference type="EMBL" id="BONR01000003">
    <property type="protein sequence ID" value="GIG54941.1"/>
    <property type="molecule type" value="Genomic_DNA"/>
</dbReference>
<evidence type="ECO:0000256" key="8">
    <source>
        <dbReference type="RuleBase" id="RU363032"/>
    </source>
</evidence>
<feature type="transmembrane region" description="Helical" evidence="8">
    <location>
        <begin position="379"/>
        <end position="399"/>
    </location>
</feature>
<evidence type="ECO:0000256" key="3">
    <source>
        <dbReference type="ARBA" id="ARBA00022475"/>
    </source>
</evidence>
<dbReference type="Gene3D" id="1.10.3720.10">
    <property type="entry name" value="MetI-like"/>
    <property type="match status" value="2"/>
</dbReference>
<dbReference type="GO" id="GO:0055085">
    <property type="term" value="P:transmembrane transport"/>
    <property type="evidence" value="ECO:0007669"/>
    <property type="project" value="InterPro"/>
</dbReference>
<gene>
    <name evidence="10" type="ORF">Dac01nite_16930</name>
</gene>
<feature type="transmembrane region" description="Helical" evidence="8">
    <location>
        <begin position="12"/>
        <end position="31"/>
    </location>
</feature>
<dbReference type="InterPro" id="IPR035906">
    <property type="entry name" value="MetI-like_sf"/>
</dbReference>
<dbReference type="AlphaFoldDB" id="A0A919UK47"/>
<organism evidence="10 11">
    <name type="scientific">Demequina activiva</name>
    <dbReference type="NCBI Taxonomy" id="1582364"/>
    <lineage>
        <taxon>Bacteria</taxon>
        <taxon>Bacillati</taxon>
        <taxon>Actinomycetota</taxon>
        <taxon>Actinomycetes</taxon>
        <taxon>Micrococcales</taxon>
        <taxon>Demequinaceae</taxon>
        <taxon>Demequina</taxon>
    </lineage>
</organism>
<evidence type="ECO:0000256" key="1">
    <source>
        <dbReference type="ARBA" id="ARBA00004429"/>
    </source>
</evidence>
<dbReference type="PROSITE" id="PS50928">
    <property type="entry name" value="ABC_TM1"/>
    <property type="match status" value="2"/>
</dbReference>
<feature type="domain" description="ABC transmembrane type-1" evidence="9">
    <location>
        <begin position="341"/>
        <end position="535"/>
    </location>
</feature>
<sequence>MRAARLHHPLSWWALAALPLAFLGLFFLWPLGTVLARGLTDAGVDLAGMIEILTSPRTADAVVTTLLLATAGTVGSVVIGVPAAYALYRLRWRGQATVRALAVVPFVLPTIVVASAFTALFGRSGGLGFLGLDQSMVGIVLALVFYNVAVVLRVVGGAWAALDPAPTEAARTLGADPRRAFLHVTLPALAPAIGSAAAVVFLFCATSFGVVLVLGGTRINTIETEIYLQVAQFLDLRAAAVLSILQLLFVGIALAVAAWARRRRDRSSTMRRVDGTRLATRGDAGAIAVILVVLALLVSAPLVALVERSLRTTDGHGVDHYVALFGQPGRAVLPVPVWAAAVNSLAAATVAAAVATGLGLIVASLLMRRTGRSAILDSVVMLPLGVSAVIVGLGMLLTLNRSVLGVDLRGSWWLVPMAQAVIALPLVVRTLVPSARAIPAPMRDAASTLGASPWQVWRLVDWPLLRRPFGLALGFAFAISLGEFGATTFVARPDQPTLPTAIYRLLGRPGIENVGMAFAAAVVLALMTASVMMVSERMRTTVGSDL</sequence>
<dbReference type="Pfam" id="PF00528">
    <property type="entry name" value="BPD_transp_1"/>
    <property type="match status" value="2"/>
</dbReference>
<evidence type="ECO:0000256" key="7">
    <source>
        <dbReference type="ARBA" id="ARBA00023136"/>
    </source>
</evidence>
<keyword evidence="2 8" id="KW-0813">Transport</keyword>
<keyword evidence="4" id="KW-0997">Cell inner membrane</keyword>
<reference evidence="10" key="1">
    <citation type="submission" date="2021-01" db="EMBL/GenBank/DDBJ databases">
        <title>Whole genome shotgun sequence of Demequina activiva NBRC 110675.</title>
        <authorList>
            <person name="Komaki H."/>
            <person name="Tamura T."/>
        </authorList>
    </citation>
    <scope>NUCLEOTIDE SEQUENCE</scope>
    <source>
        <strain evidence="10">NBRC 110675</strain>
    </source>
</reference>
<name>A0A919UK47_9MICO</name>
<evidence type="ECO:0000256" key="5">
    <source>
        <dbReference type="ARBA" id="ARBA00022692"/>
    </source>
</evidence>
<dbReference type="InterPro" id="IPR000515">
    <property type="entry name" value="MetI-like"/>
</dbReference>